<dbReference type="InterPro" id="IPR052913">
    <property type="entry name" value="Glycopeptide_resist_protein"/>
</dbReference>
<keyword evidence="1" id="KW-0732">Signal</keyword>
<dbReference type="EMBL" id="JBHMAG010000024">
    <property type="protein sequence ID" value="MFB9756469.1"/>
    <property type="molecule type" value="Genomic_DNA"/>
</dbReference>
<feature type="region of interest" description="Disordered" evidence="2">
    <location>
        <begin position="458"/>
        <end position="493"/>
    </location>
</feature>
<dbReference type="Pfam" id="PF04294">
    <property type="entry name" value="VanW"/>
    <property type="match status" value="1"/>
</dbReference>
<keyword evidence="3" id="KW-0472">Membrane</keyword>
<keyword evidence="3" id="KW-0812">Transmembrane</keyword>
<gene>
    <name evidence="5" type="ORF">ACFFNY_33250</name>
</gene>
<sequence>MSRQLANRFLLAAVAAIALLWGWFWWYSGLRTVPAGVRLGGWSIGGLTQRELELGWQSRLERLRAEKVRLVPDGKEEAARTFTLTELGLIADENRLAELTDYVFGGSRLDKAKRRWAMRKAYLPFEAGLSAQAMNGVLTAAWPQGMKPNTINAKRIVTADDRIDYTPEQGATVIDTAKLAERLTALAREHFDSFATVESAGNGANPESATVMPLPKREVPPEVTVEQLKAQGVSRKISEFSTSFPGGAPGRVHNIQATAGTIHDKLLAPGERFDYSTVIRETELRSGYQEAPVIFNGKLVPGIGGGICQVSTTLYNAALRAGLQIDERRNHSLPVSYVPLGQDATFASGYINFQFTNNTGAYLLIHTESGADRITVKLFGTMPESAVYEIESHIVQTLEPPVKYVRNPTLAPGAQSVLQKGKPGYVVETFRTRKEGGVVVNKERVSKDTYQPQPTLIAIRGSDAPSPDGKEPHQGGGTVIEDGVSGPVFPRGR</sequence>
<feature type="domain" description="G5" evidence="4">
    <location>
        <begin position="384"/>
        <end position="464"/>
    </location>
</feature>
<evidence type="ECO:0000256" key="1">
    <source>
        <dbReference type="ARBA" id="ARBA00022729"/>
    </source>
</evidence>
<dbReference type="PROSITE" id="PS51109">
    <property type="entry name" value="G5"/>
    <property type="match status" value="1"/>
</dbReference>
<accession>A0ABV5W7D3</accession>
<dbReference type="PANTHER" id="PTHR35788">
    <property type="entry name" value="EXPORTED PROTEIN-RELATED"/>
    <property type="match status" value="1"/>
</dbReference>
<proteinExistence type="predicted"/>
<evidence type="ECO:0000259" key="4">
    <source>
        <dbReference type="PROSITE" id="PS51109"/>
    </source>
</evidence>
<feature type="transmembrane region" description="Helical" evidence="3">
    <location>
        <begin position="9"/>
        <end position="27"/>
    </location>
</feature>
<dbReference type="InterPro" id="IPR011098">
    <property type="entry name" value="G5_dom"/>
</dbReference>
<keyword evidence="3" id="KW-1133">Transmembrane helix</keyword>
<dbReference type="InterPro" id="IPR007391">
    <property type="entry name" value="Vancomycin_resist_VanW"/>
</dbReference>
<dbReference type="PANTHER" id="PTHR35788:SF1">
    <property type="entry name" value="EXPORTED PROTEIN"/>
    <property type="match status" value="1"/>
</dbReference>
<dbReference type="Proteomes" id="UP001589619">
    <property type="component" value="Unassembled WGS sequence"/>
</dbReference>
<evidence type="ECO:0000256" key="3">
    <source>
        <dbReference type="SAM" id="Phobius"/>
    </source>
</evidence>
<reference evidence="5 6" key="1">
    <citation type="submission" date="2024-09" db="EMBL/GenBank/DDBJ databases">
        <authorList>
            <person name="Sun Q."/>
            <person name="Mori K."/>
        </authorList>
    </citation>
    <scope>NUCLEOTIDE SEQUENCE [LARGE SCALE GENOMIC DNA]</scope>
    <source>
        <strain evidence="5 6">JCM 12520</strain>
    </source>
</reference>
<dbReference type="Gene3D" id="2.20.230.10">
    <property type="entry name" value="Resuscitation-promoting factor rpfb"/>
    <property type="match status" value="1"/>
</dbReference>
<evidence type="ECO:0000256" key="2">
    <source>
        <dbReference type="SAM" id="MobiDB-lite"/>
    </source>
</evidence>
<protein>
    <submittedName>
        <fullName evidence="5">VanW family protein</fullName>
    </submittedName>
</protein>
<organism evidence="5 6">
    <name type="scientific">Paenibacillus hodogayensis</name>
    <dbReference type="NCBI Taxonomy" id="279208"/>
    <lineage>
        <taxon>Bacteria</taxon>
        <taxon>Bacillati</taxon>
        <taxon>Bacillota</taxon>
        <taxon>Bacilli</taxon>
        <taxon>Bacillales</taxon>
        <taxon>Paenibacillaceae</taxon>
        <taxon>Paenibacillus</taxon>
    </lineage>
</organism>
<dbReference type="Pfam" id="PF07501">
    <property type="entry name" value="G5"/>
    <property type="match status" value="1"/>
</dbReference>
<name>A0ABV5W7D3_9BACL</name>
<evidence type="ECO:0000313" key="6">
    <source>
        <dbReference type="Proteomes" id="UP001589619"/>
    </source>
</evidence>
<dbReference type="RefSeq" id="WP_344916400.1">
    <property type="nucleotide sequence ID" value="NZ_BAAAYO010000020.1"/>
</dbReference>
<comment type="caution">
    <text evidence="5">The sequence shown here is derived from an EMBL/GenBank/DDBJ whole genome shotgun (WGS) entry which is preliminary data.</text>
</comment>
<keyword evidence="6" id="KW-1185">Reference proteome</keyword>
<evidence type="ECO:0000313" key="5">
    <source>
        <dbReference type="EMBL" id="MFB9756469.1"/>
    </source>
</evidence>
<dbReference type="SMART" id="SM01208">
    <property type="entry name" value="G5"/>
    <property type="match status" value="1"/>
</dbReference>